<sequence>MSFGRKLVQTYFNIAYNQVYDFTTARLNCYRKLQERCVGKLELQDNDKVLCVGIGMI</sequence>
<organism evidence="1">
    <name type="scientific">marine sediment metagenome</name>
    <dbReference type="NCBI Taxonomy" id="412755"/>
    <lineage>
        <taxon>unclassified sequences</taxon>
        <taxon>metagenomes</taxon>
        <taxon>ecological metagenomes</taxon>
    </lineage>
</organism>
<name>X1BGS7_9ZZZZ</name>
<gene>
    <name evidence="1" type="ORF">S01H4_15723</name>
</gene>
<protein>
    <submittedName>
        <fullName evidence="1">Uncharacterized protein</fullName>
    </submittedName>
</protein>
<evidence type="ECO:0000313" key="1">
    <source>
        <dbReference type="EMBL" id="GAG71246.1"/>
    </source>
</evidence>
<dbReference type="AlphaFoldDB" id="X1BGS7"/>
<accession>X1BGS7</accession>
<dbReference type="EMBL" id="BART01006889">
    <property type="protein sequence ID" value="GAG71246.1"/>
    <property type="molecule type" value="Genomic_DNA"/>
</dbReference>
<reference evidence="1" key="1">
    <citation type="journal article" date="2014" name="Front. Microbiol.">
        <title>High frequency of phylogenetically diverse reductive dehalogenase-homologous genes in deep subseafloor sedimentary metagenomes.</title>
        <authorList>
            <person name="Kawai M."/>
            <person name="Futagami T."/>
            <person name="Toyoda A."/>
            <person name="Takaki Y."/>
            <person name="Nishi S."/>
            <person name="Hori S."/>
            <person name="Arai W."/>
            <person name="Tsubouchi T."/>
            <person name="Morono Y."/>
            <person name="Uchiyama I."/>
            <person name="Ito T."/>
            <person name="Fujiyama A."/>
            <person name="Inagaki F."/>
            <person name="Takami H."/>
        </authorList>
    </citation>
    <scope>NUCLEOTIDE SEQUENCE</scope>
    <source>
        <strain evidence="1">Expedition CK06-06</strain>
    </source>
</reference>
<proteinExistence type="predicted"/>
<comment type="caution">
    <text evidence="1">The sequence shown here is derived from an EMBL/GenBank/DDBJ whole genome shotgun (WGS) entry which is preliminary data.</text>
</comment>